<evidence type="ECO:0000256" key="7">
    <source>
        <dbReference type="ARBA" id="ARBA00022679"/>
    </source>
</evidence>
<dbReference type="CDD" id="cd02540">
    <property type="entry name" value="GT2_GlmU_N_bac"/>
    <property type="match status" value="1"/>
</dbReference>
<evidence type="ECO:0000256" key="6">
    <source>
        <dbReference type="ARBA" id="ARBA00022490"/>
    </source>
</evidence>
<keyword evidence="7 20" id="KW-0808">Transferase</keyword>
<keyword evidence="23" id="KW-1185">Reference proteome</keyword>
<evidence type="ECO:0000256" key="14">
    <source>
        <dbReference type="ARBA" id="ARBA00023268"/>
    </source>
</evidence>
<keyword evidence="12 20" id="KW-0133">Cell shape</keyword>
<feature type="binding site" evidence="20">
    <location>
        <position position="422"/>
    </location>
    <ligand>
        <name>acetyl-CoA</name>
        <dbReference type="ChEBI" id="CHEBI:57288"/>
    </ligand>
</feature>
<comment type="similarity">
    <text evidence="4 20">In the C-terminal section; belongs to the transferase hexapeptide repeat family.</text>
</comment>
<evidence type="ECO:0000256" key="13">
    <source>
        <dbReference type="ARBA" id="ARBA00022984"/>
    </source>
</evidence>
<dbReference type="GO" id="GO:0005737">
    <property type="term" value="C:cytoplasm"/>
    <property type="evidence" value="ECO:0007669"/>
    <property type="project" value="UniProtKB-SubCell"/>
</dbReference>
<feature type="binding site" evidence="20">
    <location>
        <position position="169"/>
    </location>
    <ligand>
        <name>UDP-N-acetyl-alpha-D-glucosamine</name>
        <dbReference type="ChEBI" id="CHEBI:57705"/>
    </ligand>
</feature>
<keyword evidence="14 20" id="KW-0511">Multifunctional enzyme</keyword>
<feature type="binding site" evidence="20">
    <location>
        <begin position="79"/>
        <end position="80"/>
    </location>
    <ligand>
        <name>UDP-N-acetyl-alpha-D-glucosamine</name>
        <dbReference type="ChEBI" id="CHEBI:57705"/>
    </ligand>
</feature>
<keyword evidence="11 20" id="KW-0460">Magnesium</keyword>
<dbReference type="RefSeq" id="WP_119358234.1">
    <property type="nucleotide sequence ID" value="NZ_BJXM01000003.1"/>
</dbReference>
<comment type="cofactor">
    <cofactor evidence="20">
        <name>Mg(2+)</name>
        <dbReference type="ChEBI" id="CHEBI:18420"/>
    </cofactor>
    <text evidence="20">Binds 1 Mg(2+) ion per subunit.</text>
</comment>
<evidence type="ECO:0000313" key="22">
    <source>
        <dbReference type="EMBL" id="RIH91294.1"/>
    </source>
</evidence>
<feature type="domain" description="Nucleotidyl transferase" evidence="21">
    <location>
        <begin position="5"/>
        <end position="217"/>
    </location>
</feature>
<comment type="similarity">
    <text evidence="5 20">In the N-terminal section; belongs to the N-acetylglucosamine-1-phosphate uridyltransferase family.</text>
</comment>
<dbReference type="GO" id="GO:0000287">
    <property type="term" value="F:magnesium ion binding"/>
    <property type="evidence" value="ECO:0007669"/>
    <property type="project" value="UniProtKB-UniRule"/>
</dbReference>
<protein>
    <recommendedName>
        <fullName evidence="20">Bifunctional protein GlmU</fullName>
    </recommendedName>
    <domain>
        <recommendedName>
            <fullName evidence="20">UDP-N-acetylglucosamine pyrophosphorylase</fullName>
            <ecNumber evidence="20">2.7.7.23</ecNumber>
        </recommendedName>
        <alternativeName>
            <fullName evidence="20">N-acetylglucosamine-1-phosphate uridyltransferase</fullName>
        </alternativeName>
    </domain>
    <domain>
        <recommendedName>
            <fullName evidence="20">Glucosamine-1-phosphate N-acetyltransferase</fullName>
            <ecNumber evidence="20">2.3.1.157</ecNumber>
        </recommendedName>
    </domain>
</protein>
<feature type="binding site" evidence="20">
    <location>
        <position position="379"/>
    </location>
    <ligand>
        <name>acetyl-CoA</name>
        <dbReference type="ChEBI" id="CHEBI:57288"/>
    </ligand>
</feature>
<feature type="binding site" evidence="20">
    <location>
        <position position="104"/>
    </location>
    <ligand>
        <name>Mg(2+)</name>
        <dbReference type="ChEBI" id="CHEBI:18420"/>
    </ligand>
</feature>
<accession>A0A399F3M5</accession>
<feature type="binding site" evidence="20">
    <location>
        <begin position="8"/>
        <end position="11"/>
    </location>
    <ligand>
        <name>UDP-N-acetyl-alpha-D-glucosamine</name>
        <dbReference type="ChEBI" id="CHEBI:57705"/>
    </ligand>
</feature>
<dbReference type="InterPro" id="IPR018357">
    <property type="entry name" value="Hexapep_transf_CS"/>
</dbReference>
<dbReference type="CDD" id="cd03353">
    <property type="entry name" value="LbH_GlmU_C"/>
    <property type="match status" value="1"/>
</dbReference>
<keyword evidence="10 20" id="KW-0677">Repeat</keyword>
<dbReference type="Gene3D" id="2.160.10.10">
    <property type="entry name" value="Hexapeptide repeat proteins"/>
    <property type="match status" value="1"/>
</dbReference>
<evidence type="ECO:0000256" key="3">
    <source>
        <dbReference type="ARBA" id="ARBA00005208"/>
    </source>
</evidence>
<feature type="active site" description="Proton acceptor" evidence="20">
    <location>
        <position position="362"/>
    </location>
</feature>
<evidence type="ECO:0000256" key="15">
    <source>
        <dbReference type="ARBA" id="ARBA00023315"/>
    </source>
</evidence>
<dbReference type="InterPro" id="IPR029044">
    <property type="entry name" value="Nucleotide-diphossugar_trans"/>
</dbReference>
<comment type="catalytic activity">
    <reaction evidence="18 20">
        <text>N-acetyl-alpha-D-glucosamine 1-phosphate + UTP + H(+) = UDP-N-acetyl-alpha-D-glucosamine + diphosphate</text>
        <dbReference type="Rhea" id="RHEA:13509"/>
        <dbReference type="ChEBI" id="CHEBI:15378"/>
        <dbReference type="ChEBI" id="CHEBI:33019"/>
        <dbReference type="ChEBI" id="CHEBI:46398"/>
        <dbReference type="ChEBI" id="CHEBI:57705"/>
        <dbReference type="ChEBI" id="CHEBI:57776"/>
        <dbReference type="EC" id="2.7.7.23"/>
    </reaction>
</comment>
<feature type="binding site" evidence="20">
    <location>
        <begin position="102"/>
        <end position="104"/>
    </location>
    <ligand>
        <name>UDP-N-acetyl-alpha-D-glucosamine</name>
        <dbReference type="ChEBI" id="CHEBI:57705"/>
    </ligand>
</feature>
<dbReference type="SUPFAM" id="SSF53448">
    <property type="entry name" value="Nucleotide-diphospho-sugar transferases"/>
    <property type="match status" value="1"/>
</dbReference>
<evidence type="ECO:0000256" key="5">
    <source>
        <dbReference type="ARBA" id="ARBA00007947"/>
    </source>
</evidence>
<dbReference type="InterPro" id="IPR005835">
    <property type="entry name" value="NTP_transferase_dom"/>
</dbReference>
<dbReference type="UniPathway" id="UPA00973"/>
<feature type="region of interest" description="N-acetyltransferase" evidence="20">
    <location>
        <begin position="250"/>
        <end position="459"/>
    </location>
</feature>
<evidence type="ECO:0000256" key="2">
    <source>
        <dbReference type="ARBA" id="ARBA00005166"/>
    </source>
</evidence>
<feature type="binding site" evidence="20">
    <location>
        <position position="376"/>
    </location>
    <ligand>
        <name>UDP-N-acetyl-alpha-D-glucosamine</name>
        <dbReference type="ChEBI" id="CHEBI:57705"/>
    </ligand>
</feature>
<dbReference type="HAMAP" id="MF_01631">
    <property type="entry name" value="GlmU"/>
    <property type="match status" value="1"/>
</dbReference>
<reference evidence="22 23" key="1">
    <citation type="submission" date="2018-08" db="EMBL/GenBank/DDBJ databases">
        <title>Meiothermus granaticius genome AF-68 sequencing project.</title>
        <authorList>
            <person name="Da Costa M.S."/>
            <person name="Albuquerque L."/>
            <person name="Raposo P."/>
            <person name="Froufe H.J.C."/>
            <person name="Barroso C.S."/>
            <person name="Egas C."/>
        </authorList>
    </citation>
    <scope>NUCLEOTIDE SEQUENCE [LARGE SCALE GENOMIC DNA]</scope>
    <source>
        <strain evidence="22 23">AF-68</strain>
    </source>
</reference>
<dbReference type="GO" id="GO:0016020">
    <property type="term" value="C:membrane"/>
    <property type="evidence" value="ECO:0007669"/>
    <property type="project" value="GOC"/>
</dbReference>
<dbReference type="GO" id="GO:0009245">
    <property type="term" value="P:lipid A biosynthetic process"/>
    <property type="evidence" value="ECO:0007669"/>
    <property type="project" value="UniProtKB-UniRule"/>
</dbReference>
<dbReference type="GO" id="GO:0009252">
    <property type="term" value="P:peptidoglycan biosynthetic process"/>
    <property type="evidence" value="ECO:0007669"/>
    <property type="project" value="UniProtKB-UniRule"/>
</dbReference>
<dbReference type="InterPro" id="IPR001451">
    <property type="entry name" value="Hexapep"/>
</dbReference>
<dbReference type="EC" id="2.3.1.157" evidence="20"/>
<comment type="subunit">
    <text evidence="20">Homotrimer.</text>
</comment>
<dbReference type="GO" id="GO:0019134">
    <property type="term" value="F:glucosamine-1-phosphate N-acetyltransferase activity"/>
    <property type="evidence" value="ECO:0007669"/>
    <property type="project" value="UniProtKB-UniRule"/>
</dbReference>
<evidence type="ECO:0000256" key="17">
    <source>
        <dbReference type="ARBA" id="ARBA00048247"/>
    </source>
</evidence>
<comment type="subcellular location">
    <subcellularLocation>
        <location evidence="1 20">Cytoplasm</location>
    </subcellularLocation>
</comment>
<evidence type="ECO:0000256" key="9">
    <source>
        <dbReference type="ARBA" id="ARBA00022723"/>
    </source>
</evidence>
<dbReference type="InterPro" id="IPR038009">
    <property type="entry name" value="GlmU_C_LbH"/>
</dbReference>
<evidence type="ECO:0000256" key="4">
    <source>
        <dbReference type="ARBA" id="ARBA00007707"/>
    </source>
</evidence>
<keyword evidence="16 20" id="KW-0961">Cell wall biogenesis/degradation</keyword>
<comment type="caution">
    <text evidence="22">The sequence shown here is derived from an EMBL/GenBank/DDBJ whole genome shotgun (WGS) entry which is preliminary data.</text>
</comment>
<feature type="binding site" evidence="20">
    <location>
        <position position="154"/>
    </location>
    <ligand>
        <name>UDP-N-acetyl-alpha-D-glucosamine</name>
        <dbReference type="ChEBI" id="CHEBI:57705"/>
    </ligand>
</feature>
<dbReference type="OrthoDB" id="9775031at2"/>
<dbReference type="UniPathway" id="UPA00113">
    <property type="reaction ID" value="UER00532"/>
</dbReference>
<proteinExistence type="inferred from homology"/>
<keyword evidence="6 20" id="KW-0963">Cytoplasm</keyword>
<name>A0A399F3M5_9DEIN</name>
<dbReference type="InterPro" id="IPR011004">
    <property type="entry name" value="Trimer_LpxA-like_sf"/>
</dbReference>
<dbReference type="EMBL" id="QWLB01000048">
    <property type="protein sequence ID" value="RIH91294.1"/>
    <property type="molecule type" value="Genomic_DNA"/>
</dbReference>
<keyword evidence="9 20" id="KW-0479">Metal-binding</keyword>
<dbReference type="InterPro" id="IPR005882">
    <property type="entry name" value="Bifunctional_GlmU"/>
</dbReference>
<comment type="pathway">
    <text evidence="3 20">Nucleotide-sugar biosynthesis; UDP-N-acetyl-alpha-D-glucosamine biosynthesis; UDP-N-acetyl-alpha-D-glucosamine from N-acetyl-alpha-D-glucosamine 1-phosphate: step 1/1.</text>
</comment>
<dbReference type="Pfam" id="PF00483">
    <property type="entry name" value="NTP_transferase"/>
    <property type="match status" value="1"/>
</dbReference>
<dbReference type="GO" id="GO:0008360">
    <property type="term" value="P:regulation of cell shape"/>
    <property type="evidence" value="ECO:0007669"/>
    <property type="project" value="UniProtKB-KW"/>
</dbReference>
<feature type="binding site" evidence="20">
    <location>
        <position position="74"/>
    </location>
    <ligand>
        <name>UDP-N-acetyl-alpha-D-glucosamine</name>
        <dbReference type="ChEBI" id="CHEBI:57705"/>
    </ligand>
</feature>
<evidence type="ECO:0000256" key="10">
    <source>
        <dbReference type="ARBA" id="ARBA00022737"/>
    </source>
</evidence>
<dbReference type="EC" id="2.7.7.23" evidence="20"/>
<feature type="region of interest" description="Pyrophosphorylase" evidence="20">
    <location>
        <begin position="1"/>
        <end position="228"/>
    </location>
</feature>
<dbReference type="GO" id="GO:0000902">
    <property type="term" value="P:cell morphogenesis"/>
    <property type="evidence" value="ECO:0007669"/>
    <property type="project" value="UniProtKB-UniRule"/>
</dbReference>
<evidence type="ECO:0000313" key="23">
    <source>
        <dbReference type="Proteomes" id="UP000266178"/>
    </source>
</evidence>
<comment type="pathway">
    <text evidence="20">Bacterial outer membrane biogenesis; LPS lipid A biosynthesis.</text>
</comment>
<evidence type="ECO:0000259" key="21">
    <source>
        <dbReference type="Pfam" id="PF00483"/>
    </source>
</evidence>
<dbReference type="Proteomes" id="UP000266178">
    <property type="component" value="Unassembled WGS sequence"/>
</dbReference>
<dbReference type="PANTHER" id="PTHR43584:SF3">
    <property type="entry name" value="BIFUNCTIONAL PROTEIN GLMU"/>
    <property type="match status" value="1"/>
</dbReference>
<feature type="binding site" evidence="20">
    <location>
        <position position="332"/>
    </location>
    <ligand>
        <name>UDP-N-acetyl-alpha-D-glucosamine</name>
        <dbReference type="ChEBI" id="CHEBI:57705"/>
    </ligand>
</feature>
<evidence type="ECO:0000256" key="16">
    <source>
        <dbReference type="ARBA" id="ARBA00023316"/>
    </source>
</evidence>
<dbReference type="AlphaFoldDB" id="A0A399F3M5"/>
<feature type="binding site" evidence="20">
    <location>
        <begin position="385"/>
        <end position="386"/>
    </location>
    <ligand>
        <name>acetyl-CoA</name>
        <dbReference type="ChEBI" id="CHEBI:57288"/>
    </ligand>
</feature>
<feature type="binding site" evidence="20">
    <location>
        <position position="365"/>
    </location>
    <ligand>
        <name>UDP-N-acetyl-alpha-D-glucosamine</name>
        <dbReference type="ChEBI" id="CHEBI:57705"/>
    </ligand>
</feature>
<evidence type="ECO:0000256" key="11">
    <source>
        <dbReference type="ARBA" id="ARBA00022842"/>
    </source>
</evidence>
<evidence type="ECO:0000256" key="12">
    <source>
        <dbReference type="ARBA" id="ARBA00022960"/>
    </source>
</evidence>
<dbReference type="InterPro" id="IPR050065">
    <property type="entry name" value="GlmU-like"/>
</dbReference>
<dbReference type="PANTHER" id="PTHR43584">
    <property type="entry name" value="NUCLEOTIDYL TRANSFERASE"/>
    <property type="match status" value="1"/>
</dbReference>
<organism evidence="22 23">
    <name type="scientific">Meiothermus granaticius NBRC 107808</name>
    <dbReference type="NCBI Taxonomy" id="1227551"/>
    <lineage>
        <taxon>Bacteria</taxon>
        <taxon>Thermotogati</taxon>
        <taxon>Deinococcota</taxon>
        <taxon>Deinococci</taxon>
        <taxon>Thermales</taxon>
        <taxon>Thermaceae</taxon>
        <taxon>Meiothermus</taxon>
    </lineage>
</organism>
<evidence type="ECO:0000256" key="20">
    <source>
        <dbReference type="HAMAP-Rule" id="MF_01631"/>
    </source>
</evidence>
<sequence>MKHAVVILAAGMGTRMKSKLPKMLHPLLGKPMLAYAVESALESGAERVVVVTGYGIEQVQAALAGYERLEFALQSEQLGTAHALMQARGLLEGFDGPIVVRYGDCPLTRVKTLTGLVRTIGNAGMALVTMHLDDPTGYGRIIRDEKGEIIANVEQKDTTPEQRAIKEINPGVYCFDPSVWQMLEKVNNNNAAKEYYLPDLIQIYREAGKRVVSLESRDPGELLGVNSRAQLAQVEGVLLSRLRTHWMNEGVRMIQPETIYLEPSVQLAPDVTLWPGVVLRGKTQLGEGVEVGAYSVLSDTTVEPGGQIKSHTVCEGAHVSTEAFVGPFARLRPGSHLEAGAHVGNFVETKNTRLGRGVKAGHLAYLGDAEIGEETNIGAGTITANYDGVHKNRTVIGKRVFVGSNSLLIAPVRLGDGSFVAGGSAINQDVPEDALAIARERQRNIEGYRQRKLLTEKKG</sequence>
<evidence type="ECO:0000256" key="8">
    <source>
        <dbReference type="ARBA" id="ARBA00022695"/>
    </source>
</evidence>
<feature type="binding site" evidence="20">
    <location>
        <position position="226"/>
    </location>
    <ligand>
        <name>Mg(2+)</name>
        <dbReference type="ChEBI" id="CHEBI:18420"/>
    </ligand>
</feature>
<evidence type="ECO:0000256" key="19">
    <source>
        <dbReference type="ARBA" id="ARBA00049628"/>
    </source>
</evidence>
<keyword evidence="15 20" id="KW-0012">Acyltransferase</keyword>
<comment type="pathway">
    <text evidence="2 20">Nucleotide-sugar biosynthesis; UDP-N-acetyl-alpha-D-glucosamine biosynthesis; N-acetyl-alpha-D-glucosamine 1-phosphate from alpha-D-glucosamine 6-phosphate (route II): step 2/2.</text>
</comment>
<feature type="binding site" evidence="20">
    <location>
        <position position="22"/>
    </location>
    <ligand>
        <name>UDP-N-acetyl-alpha-D-glucosamine</name>
        <dbReference type="ChEBI" id="CHEBI:57705"/>
    </ligand>
</feature>
<dbReference type="Gene3D" id="3.90.550.10">
    <property type="entry name" value="Spore Coat Polysaccharide Biosynthesis Protein SpsA, Chain A"/>
    <property type="match status" value="1"/>
</dbReference>
<dbReference type="NCBIfam" id="TIGR01173">
    <property type="entry name" value="glmU"/>
    <property type="match status" value="1"/>
</dbReference>
<gene>
    <name evidence="20 22" type="primary">glmU</name>
    <name evidence="22" type="ORF">Mgrana_02787</name>
</gene>
<feature type="region of interest" description="Linker" evidence="20">
    <location>
        <begin position="229"/>
        <end position="249"/>
    </location>
</feature>
<dbReference type="SUPFAM" id="SSF51161">
    <property type="entry name" value="Trimeric LpxA-like enzymes"/>
    <property type="match status" value="1"/>
</dbReference>
<feature type="binding site" evidence="20">
    <location>
        <position position="139"/>
    </location>
    <ligand>
        <name>UDP-N-acetyl-alpha-D-glucosamine</name>
        <dbReference type="ChEBI" id="CHEBI:57705"/>
    </ligand>
</feature>
<evidence type="ECO:0000256" key="1">
    <source>
        <dbReference type="ARBA" id="ARBA00004496"/>
    </source>
</evidence>
<keyword evidence="13 20" id="KW-0573">Peptidoglycan synthesis</keyword>
<feature type="binding site" evidence="20">
    <location>
        <position position="404"/>
    </location>
    <ligand>
        <name>acetyl-CoA</name>
        <dbReference type="ChEBI" id="CHEBI:57288"/>
    </ligand>
</feature>
<dbReference type="Pfam" id="PF14602">
    <property type="entry name" value="Hexapep_2"/>
    <property type="match status" value="1"/>
</dbReference>
<dbReference type="NCBIfam" id="NF010938">
    <property type="entry name" value="PRK14358.1"/>
    <property type="match status" value="1"/>
</dbReference>
<comment type="catalytic activity">
    <reaction evidence="17 20">
        <text>alpha-D-glucosamine 1-phosphate + acetyl-CoA = N-acetyl-alpha-D-glucosamine 1-phosphate + CoA + H(+)</text>
        <dbReference type="Rhea" id="RHEA:13725"/>
        <dbReference type="ChEBI" id="CHEBI:15378"/>
        <dbReference type="ChEBI" id="CHEBI:57287"/>
        <dbReference type="ChEBI" id="CHEBI:57288"/>
        <dbReference type="ChEBI" id="CHEBI:57776"/>
        <dbReference type="ChEBI" id="CHEBI:58516"/>
        <dbReference type="EC" id="2.3.1.157"/>
    </reaction>
</comment>
<dbReference type="PROSITE" id="PS00101">
    <property type="entry name" value="HEXAPEP_TRANSFERASES"/>
    <property type="match status" value="1"/>
</dbReference>
<dbReference type="GO" id="GO:0003977">
    <property type="term" value="F:UDP-N-acetylglucosamine diphosphorylase activity"/>
    <property type="evidence" value="ECO:0007669"/>
    <property type="project" value="UniProtKB-UniRule"/>
</dbReference>
<feature type="binding site" evidence="20">
    <location>
        <position position="350"/>
    </location>
    <ligand>
        <name>UDP-N-acetyl-alpha-D-glucosamine</name>
        <dbReference type="ChEBI" id="CHEBI:57705"/>
    </ligand>
</feature>
<comment type="function">
    <text evidence="19 20">Catalyzes the last two sequential reactions in the de novo biosynthetic pathway for UDP-N-acetylglucosamine (UDP-GlcNAc). The C-terminal domain catalyzes the transfer of acetyl group from acetyl coenzyme A to glucosamine-1-phosphate (GlcN-1-P) to produce N-acetylglucosamine-1-phosphate (GlcNAc-1-P), which is converted into UDP-GlcNAc by the transfer of uridine 5-monophosphate (from uridine 5-triphosphate), a reaction catalyzed by the N-terminal domain.</text>
</comment>
<feature type="binding site" evidence="20">
    <location>
        <position position="439"/>
    </location>
    <ligand>
        <name>acetyl-CoA</name>
        <dbReference type="ChEBI" id="CHEBI:57288"/>
    </ligand>
</feature>
<dbReference type="GO" id="GO:0006048">
    <property type="term" value="P:UDP-N-acetylglucosamine biosynthetic process"/>
    <property type="evidence" value="ECO:0007669"/>
    <property type="project" value="UniProtKB-UniPathway"/>
</dbReference>
<evidence type="ECO:0000256" key="18">
    <source>
        <dbReference type="ARBA" id="ARBA00048493"/>
    </source>
</evidence>
<feature type="binding site" evidence="20">
    <location>
        <position position="226"/>
    </location>
    <ligand>
        <name>UDP-N-acetyl-alpha-D-glucosamine</name>
        <dbReference type="ChEBI" id="CHEBI:57705"/>
    </ligand>
</feature>
<keyword evidence="8 20" id="KW-0548">Nucleotidyltransferase</keyword>
<dbReference type="GO" id="GO:0071555">
    <property type="term" value="P:cell wall organization"/>
    <property type="evidence" value="ECO:0007669"/>
    <property type="project" value="UniProtKB-KW"/>
</dbReference>